<proteinExistence type="inferred from homology"/>
<evidence type="ECO:0000256" key="11">
    <source>
        <dbReference type="ARBA" id="ARBA00023277"/>
    </source>
</evidence>
<dbReference type="PANTHER" id="PTHR10584">
    <property type="entry name" value="SUGAR KINASE"/>
    <property type="match status" value="1"/>
</dbReference>
<dbReference type="GO" id="GO:0006014">
    <property type="term" value="P:D-ribose metabolic process"/>
    <property type="evidence" value="ECO:0007669"/>
    <property type="project" value="InterPro"/>
</dbReference>
<dbReference type="InterPro" id="IPR011877">
    <property type="entry name" value="Ribokinase"/>
</dbReference>
<keyword evidence="7" id="KW-0418">Kinase</keyword>
<dbReference type="CDD" id="cd01174">
    <property type="entry name" value="ribokinase"/>
    <property type="match status" value="1"/>
</dbReference>
<dbReference type="GO" id="GO:0004747">
    <property type="term" value="F:ribokinase activity"/>
    <property type="evidence" value="ECO:0007669"/>
    <property type="project" value="UniProtKB-EC"/>
</dbReference>
<gene>
    <name evidence="13" type="ORF">KDW_26900</name>
</gene>
<reference evidence="13 14" key="1">
    <citation type="submission" date="2019-10" db="EMBL/GenBank/DDBJ databases">
        <title>Dictyobacter vulcani sp. nov., within the class Ktedonobacteria, isolated from soil of volcanic Mt. Zao.</title>
        <authorList>
            <person name="Zheng Y."/>
            <person name="Wang C.M."/>
            <person name="Sakai Y."/>
            <person name="Abe K."/>
            <person name="Yokota A."/>
            <person name="Yabe S."/>
        </authorList>
    </citation>
    <scope>NUCLEOTIDE SEQUENCE [LARGE SCALE GENOMIC DNA]</scope>
    <source>
        <strain evidence="13 14">W12</strain>
    </source>
</reference>
<evidence type="ECO:0000256" key="8">
    <source>
        <dbReference type="ARBA" id="ARBA00022840"/>
    </source>
</evidence>
<dbReference type="PRINTS" id="PR00990">
    <property type="entry name" value="RIBOKINASE"/>
</dbReference>
<evidence type="ECO:0000256" key="6">
    <source>
        <dbReference type="ARBA" id="ARBA00022741"/>
    </source>
</evidence>
<dbReference type="EMBL" id="BKZW01000001">
    <property type="protein sequence ID" value="GER88528.1"/>
    <property type="molecule type" value="Genomic_DNA"/>
</dbReference>
<dbReference type="InterPro" id="IPR002173">
    <property type="entry name" value="Carboh/pur_kinase_PfkB_CS"/>
</dbReference>
<keyword evidence="10" id="KW-0630">Potassium</keyword>
<dbReference type="InterPro" id="IPR029056">
    <property type="entry name" value="Ribokinase-like"/>
</dbReference>
<dbReference type="GO" id="GO:0005829">
    <property type="term" value="C:cytosol"/>
    <property type="evidence" value="ECO:0007669"/>
    <property type="project" value="TreeGrafter"/>
</dbReference>
<name>A0A5J4KG48_9CHLR</name>
<dbReference type="Pfam" id="PF00294">
    <property type="entry name" value="PfkB"/>
    <property type="match status" value="1"/>
</dbReference>
<protein>
    <recommendedName>
        <fullName evidence="3">Ribokinase</fullName>
        <ecNumber evidence="2">2.7.1.15</ecNumber>
    </recommendedName>
</protein>
<evidence type="ECO:0000256" key="5">
    <source>
        <dbReference type="ARBA" id="ARBA00022723"/>
    </source>
</evidence>
<evidence type="ECO:0000313" key="13">
    <source>
        <dbReference type="EMBL" id="GER88528.1"/>
    </source>
</evidence>
<evidence type="ECO:0000256" key="10">
    <source>
        <dbReference type="ARBA" id="ARBA00022958"/>
    </source>
</evidence>
<keyword evidence="9" id="KW-0460">Magnesium</keyword>
<keyword evidence="14" id="KW-1185">Reference proteome</keyword>
<dbReference type="InterPro" id="IPR002139">
    <property type="entry name" value="Ribo/fructo_kinase"/>
</dbReference>
<dbReference type="PROSITE" id="PS00583">
    <property type="entry name" value="PFKB_KINASES_1"/>
    <property type="match status" value="1"/>
</dbReference>
<comment type="similarity">
    <text evidence="1">Belongs to the carbohydrate kinase PfkB family.</text>
</comment>
<evidence type="ECO:0000256" key="9">
    <source>
        <dbReference type="ARBA" id="ARBA00022842"/>
    </source>
</evidence>
<sequence length="268" mass="28498">MSKQTILVVGSINMDQVVDVPHLPAIGETLLGADSLKLIPGGKGANQAVASARLGGRVAMAGRVGSDPFGQQLLQALRNDGIDTELVAIDPDAASGVAFIFLVAGDNAIVVASGANAQVGKDAEQYTQIKQALQQASALVLQMEIPLETVCDLINVAHQAEVMTVLNLAPACKLPDTILRRLSVLVVNESEASLLSGQKIENLAEAHDVARHLHTSGIPIVVITLGSRGPSWQQPISKVRFKPSIKPPPKYRLLIRRLPETALWERSQ</sequence>
<keyword evidence="4" id="KW-0808">Transferase</keyword>
<keyword evidence="6" id="KW-0547">Nucleotide-binding</keyword>
<dbReference type="InterPro" id="IPR011611">
    <property type="entry name" value="PfkB_dom"/>
</dbReference>
<keyword evidence="5" id="KW-0479">Metal-binding</keyword>
<dbReference type="Gene3D" id="3.40.1190.20">
    <property type="match status" value="1"/>
</dbReference>
<evidence type="ECO:0000256" key="4">
    <source>
        <dbReference type="ARBA" id="ARBA00022679"/>
    </source>
</evidence>
<dbReference type="EC" id="2.7.1.15" evidence="2"/>
<dbReference type="GO" id="GO:0046872">
    <property type="term" value="F:metal ion binding"/>
    <property type="evidence" value="ECO:0007669"/>
    <property type="project" value="UniProtKB-KW"/>
</dbReference>
<feature type="domain" description="Carbohydrate kinase PfkB" evidence="12">
    <location>
        <begin position="4"/>
        <end position="234"/>
    </location>
</feature>
<organism evidence="13 14">
    <name type="scientific">Dictyobacter vulcani</name>
    <dbReference type="NCBI Taxonomy" id="2607529"/>
    <lineage>
        <taxon>Bacteria</taxon>
        <taxon>Bacillati</taxon>
        <taxon>Chloroflexota</taxon>
        <taxon>Ktedonobacteria</taxon>
        <taxon>Ktedonobacterales</taxon>
        <taxon>Dictyobacteraceae</taxon>
        <taxon>Dictyobacter</taxon>
    </lineage>
</organism>
<evidence type="ECO:0000256" key="1">
    <source>
        <dbReference type="ARBA" id="ARBA00010688"/>
    </source>
</evidence>
<dbReference type="PANTHER" id="PTHR10584:SF166">
    <property type="entry name" value="RIBOKINASE"/>
    <property type="match status" value="1"/>
</dbReference>
<evidence type="ECO:0000256" key="3">
    <source>
        <dbReference type="ARBA" id="ARBA00016943"/>
    </source>
</evidence>
<evidence type="ECO:0000256" key="7">
    <source>
        <dbReference type="ARBA" id="ARBA00022777"/>
    </source>
</evidence>
<dbReference type="AlphaFoldDB" id="A0A5J4KG48"/>
<evidence type="ECO:0000259" key="12">
    <source>
        <dbReference type="Pfam" id="PF00294"/>
    </source>
</evidence>
<comment type="caution">
    <text evidence="13">The sequence shown here is derived from an EMBL/GenBank/DDBJ whole genome shotgun (WGS) entry which is preliminary data.</text>
</comment>
<keyword evidence="11" id="KW-0119">Carbohydrate metabolism</keyword>
<dbReference type="SUPFAM" id="SSF53613">
    <property type="entry name" value="Ribokinase-like"/>
    <property type="match status" value="1"/>
</dbReference>
<evidence type="ECO:0000313" key="14">
    <source>
        <dbReference type="Proteomes" id="UP000326912"/>
    </source>
</evidence>
<accession>A0A5J4KG48</accession>
<evidence type="ECO:0000256" key="2">
    <source>
        <dbReference type="ARBA" id="ARBA00012035"/>
    </source>
</evidence>
<dbReference type="GO" id="GO:0005524">
    <property type="term" value="F:ATP binding"/>
    <property type="evidence" value="ECO:0007669"/>
    <property type="project" value="UniProtKB-KW"/>
</dbReference>
<dbReference type="Proteomes" id="UP000326912">
    <property type="component" value="Unassembled WGS sequence"/>
</dbReference>
<keyword evidence="8" id="KW-0067">ATP-binding</keyword>